<comment type="caution">
    <text evidence="1">The sequence shown here is derived from an EMBL/GenBank/DDBJ whole genome shotgun (WGS) entry which is preliminary data.</text>
</comment>
<protein>
    <submittedName>
        <fullName evidence="1">DNA-binding transcriptional activator domain protein</fullName>
    </submittedName>
</protein>
<dbReference type="Proteomes" id="UP000021108">
    <property type="component" value="Unassembled WGS sequence"/>
</dbReference>
<sequence length="49" mass="5400">MTPELPGTYINLLADIVKRRGISCEQFLEGSGVTPEQLKNRIGMLSLIP</sequence>
<evidence type="ECO:0000313" key="2">
    <source>
        <dbReference type="Proteomes" id="UP000021108"/>
    </source>
</evidence>
<dbReference type="GO" id="GO:0003677">
    <property type="term" value="F:DNA binding"/>
    <property type="evidence" value="ECO:0007669"/>
    <property type="project" value="UniProtKB-KW"/>
</dbReference>
<dbReference type="PATRIC" id="fig|1310607.3.peg.3545"/>
<accession>A0A009P8T1</accession>
<proteinExistence type="predicted"/>
<name>A0A009P8T1_ACIBA</name>
<reference evidence="1 2" key="1">
    <citation type="submission" date="2014-02" db="EMBL/GenBank/DDBJ databases">
        <title>Comparative genomics and transcriptomics to identify genetic mechanisms underlying the emergence of carbapenem resistant Acinetobacter baumannii (CRAb).</title>
        <authorList>
            <person name="Harris A.D."/>
            <person name="Johnson K.J."/>
            <person name="George J."/>
            <person name="Shefchek K."/>
            <person name="Daugherty S.C."/>
            <person name="Parankush S."/>
            <person name="Sadzewicz L."/>
            <person name="Tallon L."/>
            <person name="Sengamalay N."/>
            <person name="Hazen T.H."/>
            <person name="Rasko D.A."/>
        </authorList>
    </citation>
    <scope>NUCLEOTIDE SEQUENCE [LARGE SCALE GENOMIC DNA]</scope>
    <source>
        <strain evidence="1 2">625974</strain>
    </source>
</reference>
<organism evidence="1 2">
    <name type="scientific">Acinetobacter baumannii 625974</name>
    <dbReference type="NCBI Taxonomy" id="1310607"/>
    <lineage>
        <taxon>Bacteria</taxon>
        <taxon>Pseudomonadati</taxon>
        <taxon>Pseudomonadota</taxon>
        <taxon>Gammaproteobacteria</taxon>
        <taxon>Moraxellales</taxon>
        <taxon>Moraxellaceae</taxon>
        <taxon>Acinetobacter</taxon>
        <taxon>Acinetobacter calcoaceticus/baumannii complex</taxon>
    </lineage>
</organism>
<gene>
    <name evidence="1" type="primary">appY</name>
    <name evidence="1" type="ORF">J506_3668</name>
</gene>
<keyword evidence="1" id="KW-0238">DNA-binding</keyword>
<dbReference type="AlphaFoldDB" id="A0A009P8T1"/>
<evidence type="ECO:0000313" key="1">
    <source>
        <dbReference type="EMBL" id="EXC04730.1"/>
    </source>
</evidence>
<dbReference type="EMBL" id="JEXD01000052">
    <property type="protein sequence ID" value="EXC04730.1"/>
    <property type="molecule type" value="Genomic_DNA"/>
</dbReference>